<dbReference type="EMBL" id="VDEP01000010">
    <property type="protein sequence ID" value="KAA1137209.1"/>
    <property type="molecule type" value="Genomic_DNA"/>
</dbReference>
<dbReference type="InterPro" id="IPR010309">
    <property type="entry name" value="E3_Ub_ligase_DUF908"/>
</dbReference>
<comment type="catalytic activity">
    <reaction evidence="1">
        <text>S-ubiquitinyl-[E2 ubiquitin-conjugating enzyme]-L-cysteine + [acceptor protein]-L-lysine = [E2 ubiquitin-conjugating enzyme]-L-cysteine + N(6)-ubiquitinyl-[acceptor protein]-L-lysine.</text>
        <dbReference type="EC" id="2.3.2.26"/>
    </reaction>
</comment>
<feature type="compositionally biased region" description="Acidic residues" evidence="8">
    <location>
        <begin position="2478"/>
        <end position="2548"/>
    </location>
</feature>
<organism evidence="11 12">
    <name type="scientific">Puccinia graminis f. sp. tritici</name>
    <dbReference type="NCBI Taxonomy" id="56615"/>
    <lineage>
        <taxon>Eukaryota</taxon>
        <taxon>Fungi</taxon>
        <taxon>Dikarya</taxon>
        <taxon>Basidiomycota</taxon>
        <taxon>Pucciniomycotina</taxon>
        <taxon>Pucciniomycetes</taxon>
        <taxon>Pucciniales</taxon>
        <taxon>Pucciniaceae</taxon>
        <taxon>Puccinia</taxon>
    </lineage>
</organism>
<feature type="region of interest" description="Disordered" evidence="8">
    <location>
        <begin position="2948"/>
        <end position="2995"/>
    </location>
</feature>
<comment type="caution">
    <text evidence="11">The sequence shown here is derived from an EMBL/GenBank/DDBJ whole genome shotgun (WGS) entry which is preliminary data.</text>
</comment>
<dbReference type="Pfam" id="PF06012">
    <property type="entry name" value="DUF908"/>
    <property type="match status" value="1"/>
</dbReference>
<dbReference type="Proteomes" id="UP000325313">
    <property type="component" value="Unassembled WGS sequence"/>
</dbReference>
<dbReference type="InterPro" id="IPR016024">
    <property type="entry name" value="ARM-type_fold"/>
</dbReference>
<dbReference type="CDD" id="cd00078">
    <property type="entry name" value="HECTc"/>
    <property type="match status" value="1"/>
</dbReference>
<feature type="region of interest" description="Disordered" evidence="8">
    <location>
        <begin position="1493"/>
        <end position="1612"/>
    </location>
</feature>
<accession>A0A5B0SIA4</accession>
<evidence type="ECO:0000256" key="8">
    <source>
        <dbReference type="SAM" id="MobiDB-lite"/>
    </source>
</evidence>
<evidence type="ECO:0000256" key="6">
    <source>
        <dbReference type="ARBA" id="ARBA00034494"/>
    </source>
</evidence>
<dbReference type="GO" id="GO:0005634">
    <property type="term" value="C:nucleus"/>
    <property type="evidence" value="ECO:0007669"/>
    <property type="project" value="TreeGrafter"/>
</dbReference>
<dbReference type="GO" id="GO:0000209">
    <property type="term" value="P:protein polyubiquitination"/>
    <property type="evidence" value="ECO:0007669"/>
    <property type="project" value="TreeGrafter"/>
</dbReference>
<feature type="compositionally biased region" description="Acidic residues" evidence="8">
    <location>
        <begin position="2449"/>
        <end position="2467"/>
    </location>
</feature>
<feature type="region of interest" description="Disordered" evidence="8">
    <location>
        <begin position="2376"/>
        <end position="2552"/>
    </location>
</feature>
<gene>
    <name evidence="11" type="ORF">PGTUg99_000144</name>
</gene>
<evidence type="ECO:0000259" key="10">
    <source>
        <dbReference type="PROSITE" id="PS50237"/>
    </source>
</evidence>
<feature type="compositionally biased region" description="Polar residues" evidence="8">
    <location>
        <begin position="2902"/>
        <end position="2921"/>
    </location>
</feature>
<dbReference type="Pfam" id="PF14377">
    <property type="entry name" value="UBM"/>
    <property type="match status" value="3"/>
</dbReference>
<comment type="pathway">
    <text evidence="2">Protein modification; protein ubiquitination.</text>
</comment>
<dbReference type="InterPro" id="IPR010314">
    <property type="entry name" value="E3_Ub_ligase_DUF913"/>
</dbReference>
<dbReference type="InterPro" id="IPR050409">
    <property type="entry name" value="E3_ubiq-protein_ligase"/>
</dbReference>
<feature type="region of interest" description="Disordered" evidence="8">
    <location>
        <begin position="3491"/>
        <end position="3529"/>
    </location>
</feature>
<dbReference type="Gene3D" id="3.90.1750.10">
    <property type="entry name" value="Hect, E3 ligase catalytic domains"/>
    <property type="match status" value="1"/>
</dbReference>
<feature type="region of interest" description="Disordered" evidence="8">
    <location>
        <begin position="2108"/>
        <end position="2127"/>
    </location>
</feature>
<feature type="compositionally biased region" description="Basic and acidic residues" evidence="8">
    <location>
        <begin position="2012"/>
        <end position="2022"/>
    </location>
</feature>
<evidence type="ECO:0000256" key="1">
    <source>
        <dbReference type="ARBA" id="ARBA00000885"/>
    </source>
</evidence>
<dbReference type="Gene3D" id="3.30.2160.10">
    <property type="entry name" value="Hect, E3 ligase catalytic domain"/>
    <property type="match status" value="1"/>
</dbReference>
<dbReference type="PROSITE" id="PS50030">
    <property type="entry name" value="UBA"/>
    <property type="match status" value="1"/>
</dbReference>
<evidence type="ECO:0000256" key="4">
    <source>
        <dbReference type="ARBA" id="ARBA00022679"/>
    </source>
</evidence>
<feature type="compositionally biased region" description="Basic and acidic residues" evidence="8">
    <location>
        <begin position="3152"/>
        <end position="3163"/>
    </location>
</feature>
<comment type="similarity">
    <text evidence="6">Belongs to the UPL family. TOM1/PTR1 subfamily.</text>
</comment>
<feature type="compositionally biased region" description="Low complexity" evidence="8">
    <location>
        <begin position="3055"/>
        <end position="3073"/>
    </location>
</feature>
<dbReference type="FunFam" id="3.30.2410.10:FF:000009">
    <property type="entry name" value="Probable E3 ubiquitin-protein ligase HECTD2"/>
    <property type="match status" value="1"/>
</dbReference>
<feature type="region of interest" description="Disordered" evidence="8">
    <location>
        <begin position="1826"/>
        <end position="1853"/>
    </location>
</feature>
<dbReference type="EC" id="2.3.2.26" evidence="3"/>
<dbReference type="FunFam" id="1.10.8.10:FF:000288">
    <property type="entry name" value="Uncharacterized protein"/>
    <property type="match status" value="1"/>
</dbReference>
<name>A0A5B0SIA4_PUCGR</name>
<feature type="compositionally biased region" description="Low complexity" evidence="8">
    <location>
        <begin position="1493"/>
        <end position="1518"/>
    </location>
</feature>
<dbReference type="InterPro" id="IPR035983">
    <property type="entry name" value="Hect_E3_ubiquitin_ligase"/>
</dbReference>
<feature type="compositionally biased region" description="Acidic residues" evidence="8">
    <location>
        <begin position="2408"/>
        <end position="2422"/>
    </location>
</feature>
<dbReference type="PANTHER" id="PTHR11254">
    <property type="entry name" value="HECT DOMAIN UBIQUITIN-PROTEIN LIGASE"/>
    <property type="match status" value="1"/>
</dbReference>
<sequence>MTRIKRSWKKAPETNPKVVVLIKEFVQLPDHEFITALEDAIKAGWQYPRSDLMFWIPVLNRFDAYLEATIKEYELRGPGSKKEKDSDGKEIKENDSNRIGVQLTDFAPITKRMTLAIFGFIKLLLENCTNRKLFSSYDRLNDFLLTTDTDVLLANLRLILRSAQQWSVQHQDMNGGFGISHSRLLDLLQSWSSIGGTETTSLTLVDLIQQSLSTPSKAEDSNMDINSVQSNPPRHSPEVNFLFYRKVDPKPTNQPPPEAKPAPDEKGKGKDVLTGPSTSSSIQPSSSSTQPVHAPTTPTPKGRSKDKSSAPHTSPTQPPAPVEGLATIHVSADTIASGRRPQDILADLIEQHQLPIDCRFKLFHRIRIATALRNSLDVRRFAVVRLLALAIYTHTTDETTAISKLFIYEPGLIAQLSELINLEIGGDGLGGDIQAAAFYALEGISRYRGKIAEVAGAVGVSVSHGTLMQVVRKMAKELERERAACKDEFIDSLFCFLSCLQLSVYAGSLLVGAGVVPVLVDICKNSHPNQIGTVIRAVTNLDGLLYGFTSAFALFNQVDGLKVFVNRIKEEVDKAIAEHPIDATSSSKPSELLIGMLSHSSAGLLKALFRSIQRLLTSAGTLESVRNLTETQLPLSIKLIIQNKAVFGYQIYSLAINMMSTLIHSEPTSLVILQEAGLPEALYDAIDSGIEPAFDVIAAIPSALGALCLNDVGLQQLNDRQAIPAIFSVFTSERHARILRDRDHASVVGSTIDELIRHQPSLKKTVLDATLTFLNEIDRIGKAVDINGSQIVNVQLKTCPEESSQAAIEGSMPSVAQVPAQNTLQDVIMSENQVVPTPAASLFQSTTGSVSKKEKEKDEKDHYSNNMVLLLIDVACRLLESMLQNVAHCQDFITLGALDLLLGLLRLPSIPYDFATTPAAEAFSSTIRVVTETLPRETLTVVMKQLRSDLVEIKPFWETLRPESEMLKMVSPTAADVDGHNHVFRRLISIQAYISFLSDICVASGYSHTRTAAGILGVFNNAEESETVTFLGALQRVVFWEHILIKAYAPKPWSDGTTPATTFSSTSVPVPSSSSGTVSIPVLPPIGDQNQIGSVTTIRTNAISNTEAVSMTSNGRSDSITGKSAETTGTPASESSIENAKALRSIAASISQSLNPFFSAIIKLLSSRRVTDEALKKQALYTANLLAQVLSGHLVWPGAEDHFSNFAYLTVCLNTASQLLTEERGSRSTLNSLILSPFYDSGGLQTILSLFNRYVDQTDLLSKEENRTPAQNVLLVHLYGGLKVALDLLQTLCSSSALLESPHTVLLQTWKDLVDPPFDAPGLLISMRARILADIQRLWRAEWLNTSPPNVVRGVVKILLDIIKADGEASPEPAAVAPFTAVGDLMGTANTSLDRITGALAGGVGGMPGSSYLASAYALTGGRPPAVPDEGRIASLVDMGFPRSACETALARTHNNLNLATEFLLASPVLVQRARDEEASAAATAAAAAAAASSSTSGDQAVANEEQSPQEESNQAAADSSHDEPLANPDEVMVTPRQSSASVPALSIPSAGSERASDTNDVSMAEASAEDSGPADPQGSTENCSFSGDDGHTTPKIPSAEANDPASNKTSRLDEIRAQMKTALSELRDPLRAMFLKRSLILAESYDELAFDLKTAFKAFEKKSLANDNKAFDGIATLLSDLESLSPPTDASNKDPLQNNILAISVRLRMLALLANDSSFEASLHRNAKALLQTIVALLRNATGLMNESLEATEIPKWLASSLLIIEAILAYVKDKPASEVELSRPAADELNENDEDDDDEEEDANNSIPDNVAFLGLPALMNEPRPATANQTASTSASKSTKTPEVSSPAFSEPSEEDLELLFQICTNVLRCQQCGRHDFLAAIRVLLILTQKHSVAEAFLNSGVPSILLRSFSFKTESRGCLPYAAMLLRHTVESNSVKQAIMTKEITHFISSHGRVRQSDLPSFCRHLVPMAWRDWSTLMETIAATCKLVPNSGTTGGSWLIALNDKKDPTTQESDKDASNSTLKIPSGETAGSEMQIDEIAPTDAQKPSDDAPWRPAVDGTMQFLMSELLKAGKDCLAPSAVADPTTSPNLPGIIRPPIFSQASQSTRMPSLDNVDIGSTGPSSAATTSNLLASALGGSTNKLEKADEQQVAAFSHACFIMSWMSELLASYNECKISFISSHHRKGKSPAKQSTSSSLAFADLKSKHEILNFMLCDLIPTGPLSQPNTTESQKKSAIASWAIMVLVALCHEPNAGKEPSDVVTSARSFVLSGLARAIQDAIVSEEPVDTRYGRLYALSDLTFRLLTAAPFAQRPSASPSEAPIQIAKIMLEKNYAALLSNALADVDLNFPSVQRLLNSILRPLEHLTKAVTKISRASSDRKSGDSTTGPASTIEVESVPPTESSVEDEEMMPTEEDAPDLYRNSALGLYEGELEPGNRDNSPNTSEEEDHFDDEDADMDDLDDGAMLGGSDLSDASDEEGDVTIDMGEPDSDTSDGDHEDEDDEDEDDDDDQDDQDDDDDDDEDDDGDDDEGDDHHEDDDETDLDMGIADRGVGNTIVMPQSLDNANDLDEEARNLMNFLNSGPPDLGLPEGDDQIITAGGARVEIEDNLEDEDGGSVADRAHAADDGFEGGSLDFGDEVVIDTGVGENRADAAPWSWNGVLPFQPRTEIQTAPVGLGGHPTLLHQATDNVFGRPRTGQQSMGISTHPLLVEDSSRPSRSEGFTRSHRRMDIRSGSVDQWITAIENLLGGGAGQLIEHILGTAAYGQRPIHIDLGQGPNGPSLGGVVIDPQRGVVVPVGPQGLHTQTNQPPPASRLDRHLADRVAGQTLMPLATLPRWSEEARVFQQISSSSENPAKIQRAIFNLLSPRAKQAAKEDLQEREKFVKLASEARRMREQNLAQSSQSVPAPSTDAVTSTTHEEDGVLPMPVDVTGIAESLALVNASADEPNAPTSQPPTNEDAEMHDGTDPVNQPAQEQSNPESIPASIPENNAMQGVDSQEDIVEVINLARQLADRIGSTAEGSNAQDPVEPAELPSNAESGAPQPETTTDPAPEASESASAAPPTAPSERVTITINGAEVDITDTGIDPTFLEALPDDMREEVLNQHFREQRPVREELSVPVPSSISTDFLDALPPEIRAEVIRSEVADQQRRRREDLARNTTAAGSNQAPADTEIDPATFLAGLDPGLREAVLLEQDDGFISTLPPNLLAEVDALRDRVLRRQHAVRSGRARDPLTGLPVTSASPIPSASKKAPVKVDAVQVLDRSGIAALVRLMFFPQPLRRHSLQKVLVNLCENSRSRTELISTLLGLLQDGTRDAATIDRSFSQVSSRASKALTPVTPKSTTKLRRETHVGPLPHFPGESVPNLIALRCLEALSLLVTSNDRVPIYFLTEQEVHVALHKRSAKKSKGKEKTNTSVTYPIVGLLALLDRASLLKHPNLTESITSLLALIGRPLTALAKKLEETKNQPAVASTSTAPVATLSEAVAPAASETTTSRATVRTATATDARPPQTATDKSDAPPTTLEKAPALAAHDLRMIVNVLDSGECSSKTFSHTVTFIQAISTCPNGREVIAAELLERAKYLGDALLPDLDELSEAIREAPNAAEVRSTTLAKFSSASAQQAKLLRILKTTEFLDAHAKKQEGIQLPLPEPTSPLTLSGVDVTSPTSVKSTHEPQSSGIQFKSLWEKLSECLTLVQERDDMIHIATVLLPLMESFLVVCKHAGISSIKLHRGSLSPRPEEFSSDVVNGFFLSFTERHRKVLNTMVRNNPGLMSGSFSILVHNPKVLEFDNKRNYFSQQLHKARSREQYGNVQLNVRRPHVFEDSFHSLARRTGDELKYGKLSVRFYDEEGVDAGGVTREWLTILVKQMLDPNYALFTGSAADSKTYQPNRASAVNPDHLGFFTFCGRVIGKALYDGRVVDAYFTLAFYKHLLGIPVGLSDLESVDPDHHRSLKWMLDNDIDGIFELTFSVEADDFGSTRIVDLKPGGQEIPVTNENKAEYVQLLVQNRLTVSIREQIDAFKKGFDEIIPRDLVRIFSATELQLLLNGLPDINVEDWRANTELHQFQQSDSTVTWFWRAVRSFGQEERAKLLQFATGSSRVPLEGFGALQGAQGATKFSLVNAHTKNVLPSAHTCFNQIDLPSYDSYEELRRMFLIAINEGSEGFGDGLKALVRISILLDLLGGTIGTAAHCHNEQLSASIQRENEPAPSGEELMDKPYESEFLPSSQNYVYKYDKKAPTPKLEHFWDGFYKSTCFYMNFYPKEPEEYCVFINPTINRGQGLVIVSSTKNLKYLFDNGLMISSDPSDLGTFEIKQVPEKARQLGAVATRKLKRGDYVQRLSPVGLFPLEKSLRETPFGRSILRHAIDHLPLQTRLAIARLAGNGALTEDEFISNLLQANMYKTCDYLASTPVNFGGIYLKAT</sequence>
<feature type="region of interest" description="Disordered" evidence="8">
    <location>
        <begin position="2616"/>
        <end position="2635"/>
    </location>
</feature>
<feature type="compositionally biased region" description="Polar residues" evidence="8">
    <location>
        <begin position="223"/>
        <end position="233"/>
    </location>
</feature>
<feature type="compositionally biased region" description="Basic and acidic residues" evidence="8">
    <location>
        <begin position="261"/>
        <end position="271"/>
    </location>
</feature>
<dbReference type="InterPro" id="IPR025527">
    <property type="entry name" value="HUWE1/Rev1_UBM"/>
</dbReference>
<evidence type="ECO:0000256" key="5">
    <source>
        <dbReference type="ARBA" id="ARBA00022786"/>
    </source>
</evidence>
<reference evidence="11 12" key="1">
    <citation type="submission" date="2019-05" db="EMBL/GenBank/DDBJ databases">
        <title>Emergence of the Ug99 lineage of the wheat stem rust pathogen through somatic hybridization.</title>
        <authorList>
            <person name="Li F."/>
            <person name="Upadhyaya N.M."/>
            <person name="Sperschneider J."/>
            <person name="Matny O."/>
            <person name="Nguyen-Phuc H."/>
            <person name="Mago R."/>
            <person name="Raley C."/>
            <person name="Miller M.E."/>
            <person name="Silverstein K.A.T."/>
            <person name="Henningsen E."/>
            <person name="Hirsch C.D."/>
            <person name="Visser B."/>
            <person name="Pretorius Z.A."/>
            <person name="Steffenson B.J."/>
            <person name="Schwessinger B."/>
            <person name="Dodds P.N."/>
            <person name="Figueroa M."/>
        </authorList>
    </citation>
    <scope>NUCLEOTIDE SEQUENCE [LARGE SCALE GENOMIC DNA]</scope>
    <source>
        <strain evidence="11 12">Ug99</strain>
    </source>
</reference>
<feature type="compositionally biased region" description="Polar residues" evidence="8">
    <location>
        <begin position="3668"/>
        <end position="3681"/>
    </location>
</feature>
<dbReference type="FunFam" id="3.30.2160.10:FF:000001">
    <property type="entry name" value="E3 ubiquitin-protein ligase NEDD4-like"/>
    <property type="match status" value="1"/>
</dbReference>
<dbReference type="SMART" id="SM00119">
    <property type="entry name" value="HECTc"/>
    <property type="match status" value="1"/>
</dbReference>
<feature type="region of interest" description="Disordered" evidence="8">
    <location>
        <begin position="2012"/>
        <end position="2039"/>
    </location>
</feature>
<protein>
    <recommendedName>
        <fullName evidence="3">HECT-type E3 ubiquitin transferase</fullName>
        <ecNumber evidence="3">2.3.2.26</ecNumber>
    </recommendedName>
</protein>
<dbReference type="Gene3D" id="3.30.2410.10">
    <property type="entry name" value="Hect, E3 ligase catalytic domain"/>
    <property type="match status" value="1"/>
</dbReference>
<proteinExistence type="inferred from homology"/>
<dbReference type="SMART" id="SM00165">
    <property type="entry name" value="UBA"/>
    <property type="match status" value="1"/>
</dbReference>
<evidence type="ECO:0000256" key="7">
    <source>
        <dbReference type="PROSITE-ProRule" id="PRU00104"/>
    </source>
</evidence>
<feature type="region of interest" description="Disordered" evidence="8">
    <location>
        <begin position="1106"/>
        <end position="1136"/>
    </location>
</feature>
<dbReference type="SUPFAM" id="SSF48371">
    <property type="entry name" value="ARM repeat"/>
    <property type="match status" value="1"/>
</dbReference>
<feature type="active site" description="Glycyl thioester intermediate" evidence="7">
    <location>
        <position position="4141"/>
    </location>
</feature>
<dbReference type="InterPro" id="IPR015940">
    <property type="entry name" value="UBA"/>
</dbReference>
<dbReference type="GO" id="GO:0005737">
    <property type="term" value="C:cytoplasm"/>
    <property type="evidence" value="ECO:0007669"/>
    <property type="project" value="TreeGrafter"/>
</dbReference>
<keyword evidence="5 7" id="KW-0833">Ubl conjugation pathway</keyword>
<dbReference type="InterPro" id="IPR000569">
    <property type="entry name" value="HECT_dom"/>
</dbReference>
<dbReference type="UniPathway" id="UPA00143"/>
<feature type="region of interest" description="Disordered" evidence="8">
    <location>
        <begin position="3653"/>
        <end position="3681"/>
    </location>
</feature>
<feature type="compositionally biased region" description="Low complexity" evidence="8">
    <location>
        <begin position="1828"/>
        <end position="1844"/>
    </location>
</feature>
<feature type="domain" description="HECT" evidence="10">
    <location>
        <begin position="3839"/>
        <end position="4174"/>
    </location>
</feature>
<feature type="compositionally biased region" description="Low complexity" evidence="8">
    <location>
        <begin position="2468"/>
        <end position="2477"/>
    </location>
</feature>
<evidence type="ECO:0000256" key="2">
    <source>
        <dbReference type="ARBA" id="ARBA00004906"/>
    </source>
</evidence>
<dbReference type="Pfam" id="PF00632">
    <property type="entry name" value="HECT"/>
    <property type="match status" value="1"/>
</dbReference>
<dbReference type="PROSITE" id="PS50237">
    <property type="entry name" value="HECT"/>
    <property type="match status" value="1"/>
</dbReference>
<dbReference type="FunFam" id="3.90.1750.10:FF:000003">
    <property type="entry name" value="E3 ubiquitin-protein ligase UPL1"/>
    <property type="match status" value="1"/>
</dbReference>
<feature type="region of interest" description="Disordered" evidence="8">
    <location>
        <begin position="1781"/>
        <end position="1810"/>
    </location>
</feature>
<dbReference type="SUPFAM" id="SSF46934">
    <property type="entry name" value="UBA-like"/>
    <property type="match status" value="1"/>
</dbReference>
<evidence type="ECO:0000256" key="3">
    <source>
        <dbReference type="ARBA" id="ARBA00012485"/>
    </source>
</evidence>
<dbReference type="Pfam" id="PF00627">
    <property type="entry name" value="UBA"/>
    <property type="match status" value="1"/>
</dbReference>
<feature type="region of interest" description="Disordered" evidence="8">
    <location>
        <begin position="3235"/>
        <end position="3254"/>
    </location>
</feature>
<dbReference type="Gene3D" id="1.10.8.10">
    <property type="entry name" value="DNA helicase RuvA subunit, C-terminal domain"/>
    <property type="match status" value="1"/>
</dbReference>
<feature type="compositionally biased region" description="Low complexity" evidence="8">
    <location>
        <begin position="276"/>
        <end position="291"/>
    </location>
</feature>
<feature type="compositionally biased region" description="Polar residues" evidence="8">
    <location>
        <begin position="2973"/>
        <end position="2985"/>
    </location>
</feature>
<keyword evidence="4" id="KW-0808">Transferase</keyword>
<dbReference type="Pfam" id="PF06025">
    <property type="entry name" value="DUF913"/>
    <property type="match status" value="1"/>
</dbReference>
<feature type="region of interest" description="Disordered" evidence="8">
    <location>
        <begin position="3152"/>
        <end position="3178"/>
    </location>
</feature>
<dbReference type="PANTHER" id="PTHR11254:SF67">
    <property type="entry name" value="E3 UBIQUITIN-PROTEIN LIGASE HUWE1"/>
    <property type="match status" value="1"/>
</dbReference>
<feature type="compositionally biased region" description="Acidic residues" evidence="8">
    <location>
        <begin position="1790"/>
        <end position="1805"/>
    </location>
</feature>
<dbReference type="GO" id="GO:0061630">
    <property type="term" value="F:ubiquitin protein ligase activity"/>
    <property type="evidence" value="ECO:0007669"/>
    <property type="project" value="UniProtKB-EC"/>
</dbReference>
<evidence type="ECO:0000259" key="9">
    <source>
        <dbReference type="PROSITE" id="PS50030"/>
    </source>
</evidence>
<feature type="compositionally biased region" description="Low complexity" evidence="8">
    <location>
        <begin position="3491"/>
        <end position="3520"/>
    </location>
</feature>
<feature type="region of interest" description="Disordered" evidence="8">
    <location>
        <begin position="2899"/>
        <end position="2929"/>
    </location>
</feature>
<feature type="region of interest" description="Disordered" evidence="8">
    <location>
        <begin position="3023"/>
        <end position="3074"/>
    </location>
</feature>
<feature type="compositionally biased region" description="Polar residues" evidence="8">
    <location>
        <begin position="3164"/>
        <end position="3175"/>
    </location>
</feature>
<feature type="domain" description="UBA" evidence="9">
    <location>
        <begin position="1427"/>
        <end position="1467"/>
    </location>
</feature>
<dbReference type="GO" id="GO:0006511">
    <property type="term" value="P:ubiquitin-dependent protein catabolic process"/>
    <property type="evidence" value="ECO:0007669"/>
    <property type="project" value="TreeGrafter"/>
</dbReference>
<dbReference type="SUPFAM" id="SSF56204">
    <property type="entry name" value="Hect, E3 ligase catalytic domain"/>
    <property type="match status" value="1"/>
</dbReference>
<evidence type="ECO:0000313" key="12">
    <source>
        <dbReference type="Proteomes" id="UP000325313"/>
    </source>
</evidence>
<feature type="region of interest" description="Disordered" evidence="8">
    <location>
        <begin position="214"/>
        <end position="323"/>
    </location>
</feature>
<dbReference type="InterPro" id="IPR009060">
    <property type="entry name" value="UBA-like_sf"/>
</dbReference>
<evidence type="ECO:0000313" key="11">
    <source>
        <dbReference type="EMBL" id="KAA1137209.1"/>
    </source>
</evidence>